<dbReference type="Proteomes" id="UP000494256">
    <property type="component" value="Unassembled WGS sequence"/>
</dbReference>
<organism evidence="3 5">
    <name type="scientific">Arctia plantaginis</name>
    <name type="common">Wood tiger moth</name>
    <name type="synonym">Phalaena plantaginis</name>
    <dbReference type="NCBI Taxonomy" id="874455"/>
    <lineage>
        <taxon>Eukaryota</taxon>
        <taxon>Metazoa</taxon>
        <taxon>Ecdysozoa</taxon>
        <taxon>Arthropoda</taxon>
        <taxon>Hexapoda</taxon>
        <taxon>Insecta</taxon>
        <taxon>Pterygota</taxon>
        <taxon>Neoptera</taxon>
        <taxon>Endopterygota</taxon>
        <taxon>Lepidoptera</taxon>
        <taxon>Glossata</taxon>
        <taxon>Ditrysia</taxon>
        <taxon>Noctuoidea</taxon>
        <taxon>Erebidae</taxon>
        <taxon>Arctiinae</taxon>
        <taxon>Arctia</taxon>
    </lineage>
</organism>
<feature type="transmembrane region" description="Helical" evidence="1">
    <location>
        <begin position="21"/>
        <end position="39"/>
    </location>
</feature>
<dbReference type="EMBL" id="CADEBC010000301">
    <property type="protein sequence ID" value="CAB3227851.1"/>
    <property type="molecule type" value="Genomic_DNA"/>
</dbReference>
<keyword evidence="1" id="KW-0812">Transmembrane</keyword>
<gene>
    <name evidence="2" type="ORF">APLA_LOCUS3409</name>
    <name evidence="3" type="ORF">APLA_LOCUS3491</name>
</gene>
<feature type="transmembrane region" description="Helical" evidence="1">
    <location>
        <begin position="59"/>
        <end position="82"/>
    </location>
</feature>
<evidence type="ECO:0000313" key="5">
    <source>
        <dbReference type="Proteomes" id="UP000494256"/>
    </source>
</evidence>
<name>A0A8S0Z5S8_ARCPL</name>
<keyword evidence="4" id="KW-1185">Reference proteome</keyword>
<dbReference type="OrthoDB" id="7453674at2759"/>
<reference evidence="4 5" key="1">
    <citation type="submission" date="2020-04" db="EMBL/GenBank/DDBJ databases">
        <authorList>
            <person name="Wallbank WR R."/>
            <person name="Pardo Diaz C."/>
            <person name="Kozak K."/>
            <person name="Martin S."/>
            <person name="Jiggins C."/>
            <person name="Moest M."/>
            <person name="Warren A I."/>
            <person name="Byers J.R.P. K."/>
            <person name="Montejo-Kovacevich G."/>
            <person name="Yen C E."/>
        </authorList>
    </citation>
    <scope>NUCLEOTIDE SEQUENCE [LARGE SCALE GENOMIC DNA]</scope>
</reference>
<keyword evidence="1" id="KW-1133">Transmembrane helix</keyword>
<protein>
    <submittedName>
        <fullName evidence="3">Uncharacterized protein</fullName>
    </submittedName>
</protein>
<evidence type="ECO:0000313" key="4">
    <source>
        <dbReference type="Proteomes" id="UP000494106"/>
    </source>
</evidence>
<evidence type="ECO:0000313" key="3">
    <source>
        <dbReference type="EMBL" id="CAB3228280.1"/>
    </source>
</evidence>
<sequence>MRTEIIVCQRCCICIPLRYGLIVWAYARLVLAGSVLFGMSFTLNRAVHNERPDRTTDLVISSLIIILVSADIILGVIFIIGCHTKNPVLIKKYYYHNLCLLALLIPFCLYICGYSTYFLIKYKIPFVRLAVYILGDIIGCFTYIVIQVYVIFLIRSQFIKLNSGCQFRFENKVAEAACSLSIEDMTGENNTDYTKTRLNDDDDIGNFPERLSRFKKI</sequence>
<accession>A0A8S0Z5S8</accession>
<dbReference type="Proteomes" id="UP000494106">
    <property type="component" value="Unassembled WGS sequence"/>
</dbReference>
<proteinExistence type="predicted"/>
<feature type="transmembrane region" description="Helical" evidence="1">
    <location>
        <begin position="94"/>
        <end position="117"/>
    </location>
</feature>
<dbReference type="AlphaFoldDB" id="A0A8S0Z5S8"/>
<feature type="transmembrane region" description="Helical" evidence="1">
    <location>
        <begin position="129"/>
        <end position="154"/>
    </location>
</feature>
<comment type="caution">
    <text evidence="3">The sequence shown here is derived from an EMBL/GenBank/DDBJ whole genome shotgun (WGS) entry which is preliminary data.</text>
</comment>
<dbReference type="EMBL" id="CADEBD010000282">
    <property type="protein sequence ID" value="CAB3228280.1"/>
    <property type="molecule type" value="Genomic_DNA"/>
</dbReference>
<evidence type="ECO:0000256" key="1">
    <source>
        <dbReference type="SAM" id="Phobius"/>
    </source>
</evidence>
<keyword evidence="1" id="KW-0472">Membrane</keyword>
<evidence type="ECO:0000313" key="2">
    <source>
        <dbReference type="EMBL" id="CAB3227851.1"/>
    </source>
</evidence>